<organism evidence="2 3">
    <name type="scientific">Martelella endophytica</name>
    <dbReference type="NCBI Taxonomy" id="1486262"/>
    <lineage>
        <taxon>Bacteria</taxon>
        <taxon>Pseudomonadati</taxon>
        <taxon>Pseudomonadota</taxon>
        <taxon>Alphaproteobacteria</taxon>
        <taxon>Hyphomicrobiales</taxon>
        <taxon>Aurantimonadaceae</taxon>
        <taxon>Martelella</taxon>
    </lineage>
</organism>
<dbReference type="OrthoDB" id="8418918at2"/>
<reference evidence="2 3" key="1">
    <citation type="journal article" date="2015" name="Genome Announc.">
        <title>Complete genome sequence of Martelella endophytica YC6887, which has antifungal activity associated with a halophyte.</title>
        <authorList>
            <person name="Khan A."/>
            <person name="Khan H."/>
            <person name="Chung E.J."/>
            <person name="Hossain M.T."/>
            <person name="Chung Y.R."/>
        </authorList>
    </citation>
    <scope>NUCLEOTIDE SEQUENCE [LARGE SCALE GENOMIC DNA]</scope>
    <source>
        <strain evidence="2">YC6887</strain>
    </source>
</reference>
<dbReference type="SUPFAM" id="SSF51695">
    <property type="entry name" value="PLC-like phosphodiesterases"/>
    <property type="match status" value="1"/>
</dbReference>
<dbReference type="RefSeq" id="WP_045681168.1">
    <property type="nucleotide sequence ID" value="NZ_CP010803.1"/>
</dbReference>
<dbReference type="HOGENOM" id="CLU_073587_0_0_5"/>
<dbReference type="AlphaFoldDB" id="A0A0D5LPI6"/>
<evidence type="ECO:0000313" key="3">
    <source>
        <dbReference type="Proteomes" id="UP000032611"/>
    </source>
</evidence>
<dbReference type="PANTHER" id="PTHR46211">
    <property type="entry name" value="GLYCEROPHOSPHORYL DIESTER PHOSPHODIESTERASE"/>
    <property type="match status" value="1"/>
</dbReference>
<accession>A0A0D5LPI6</accession>
<dbReference type="InterPro" id="IPR017946">
    <property type="entry name" value="PLC-like_Pdiesterase_TIM-brl"/>
</dbReference>
<gene>
    <name evidence="2" type="ORF">TM49_10715</name>
</gene>
<dbReference type="Gene3D" id="3.20.20.190">
    <property type="entry name" value="Phosphatidylinositol (PI) phosphodiesterase"/>
    <property type="match status" value="1"/>
</dbReference>
<dbReference type="KEGG" id="mey:TM49_10715"/>
<name>A0A0D5LPI6_MAREN</name>
<dbReference type="PROSITE" id="PS51704">
    <property type="entry name" value="GP_PDE"/>
    <property type="match status" value="1"/>
</dbReference>
<dbReference type="GO" id="GO:0008081">
    <property type="term" value="F:phosphoric diester hydrolase activity"/>
    <property type="evidence" value="ECO:0007669"/>
    <property type="project" value="InterPro"/>
</dbReference>
<dbReference type="EMBL" id="CP010803">
    <property type="protein sequence ID" value="AJY46036.1"/>
    <property type="molecule type" value="Genomic_DNA"/>
</dbReference>
<dbReference type="PATRIC" id="fig|1486262.3.peg.2221"/>
<dbReference type="STRING" id="1486262.TM49_10715"/>
<evidence type="ECO:0000259" key="1">
    <source>
        <dbReference type="PROSITE" id="PS51704"/>
    </source>
</evidence>
<dbReference type="PANTHER" id="PTHR46211:SF14">
    <property type="entry name" value="GLYCEROPHOSPHODIESTER PHOSPHODIESTERASE"/>
    <property type="match status" value="1"/>
</dbReference>
<dbReference type="Pfam" id="PF03009">
    <property type="entry name" value="GDPD"/>
    <property type="match status" value="1"/>
</dbReference>
<sequence length="277" mass="29432">MTPPVAIVRNGHRTLLKWHRGKRHPGDTPFTARRIAEGMAAGASIEIDLQITGDGNLAVLHDELLEQSTTGSGPVAEAMADALKRACLLDVHGNDSGEPVMLLEDLARIVADTEPAAGALLQLDFKDELAAFHPNTATLFAETIAPVSRHMILSGGDAKAVRHLARLVPDLAVGYDPCLDGAMETAMESGDFESFTARALKIAPWASMFYLHIAIVLTAADSGCDMIGAFHKAGKTVDVWTLRDSSPKAVGWAERLLTLSADQITTDDADGLFAALA</sequence>
<dbReference type="GO" id="GO:0006629">
    <property type="term" value="P:lipid metabolic process"/>
    <property type="evidence" value="ECO:0007669"/>
    <property type="project" value="InterPro"/>
</dbReference>
<dbReference type="InterPro" id="IPR030395">
    <property type="entry name" value="GP_PDE_dom"/>
</dbReference>
<proteinExistence type="predicted"/>
<keyword evidence="3" id="KW-1185">Reference proteome</keyword>
<feature type="domain" description="GP-PDE" evidence="1">
    <location>
        <begin position="14"/>
        <end position="276"/>
    </location>
</feature>
<protein>
    <recommendedName>
        <fullName evidence="1">GP-PDE domain-containing protein</fullName>
    </recommendedName>
</protein>
<evidence type="ECO:0000313" key="2">
    <source>
        <dbReference type="EMBL" id="AJY46036.1"/>
    </source>
</evidence>
<dbReference type="Proteomes" id="UP000032611">
    <property type="component" value="Chromosome"/>
</dbReference>